<dbReference type="RefSeq" id="WP_377468607.1">
    <property type="nucleotide sequence ID" value="NZ_JBHLWN010000021.1"/>
</dbReference>
<dbReference type="Proteomes" id="UP001589776">
    <property type="component" value="Unassembled WGS sequence"/>
</dbReference>
<feature type="transmembrane region" description="Helical" evidence="1">
    <location>
        <begin position="94"/>
        <end position="116"/>
    </location>
</feature>
<evidence type="ECO:0000313" key="2">
    <source>
        <dbReference type="EMBL" id="MFC0211622.1"/>
    </source>
</evidence>
<keyword evidence="1" id="KW-0472">Membrane</keyword>
<keyword evidence="3" id="KW-1185">Reference proteome</keyword>
<dbReference type="EMBL" id="JBHLWN010000021">
    <property type="protein sequence ID" value="MFC0211622.1"/>
    <property type="molecule type" value="Genomic_DNA"/>
</dbReference>
<feature type="transmembrane region" description="Helical" evidence="1">
    <location>
        <begin position="49"/>
        <end position="74"/>
    </location>
</feature>
<accession>A0ABV6DG96</accession>
<feature type="transmembrane region" description="Helical" evidence="1">
    <location>
        <begin position="170"/>
        <end position="189"/>
    </location>
</feature>
<proteinExistence type="predicted"/>
<comment type="caution">
    <text evidence="2">The sequence shown here is derived from an EMBL/GenBank/DDBJ whole genome shotgun (WGS) entry which is preliminary data.</text>
</comment>
<protein>
    <submittedName>
        <fullName evidence="2">DUF4386 domain-containing protein</fullName>
    </submittedName>
</protein>
<keyword evidence="1" id="KW-0812">Transmembrane</keyword>
<evidence type="ECO:0000313" key="3">
    <source>
        <dbReference type="Proteomes" id="UP001589776"/>
    </source>
</evidence>
<organism evidence="2 3">
    <name type="scientific">Paenibacillus chartarius</name>
    <dbReference type="NCBI Taxonomy" id="747481"/>
    <lineage>
        <taxon>Bacteria</taxon>
        <taxon>Bacillati</taxon>
        <taxon>Bacillota</taxon>
        <taxon>Bacilli</taxon>
        <taxon>Bacillales</taxon>
        <taxon>Paenibacillaceae</taxon>
        <taxon>Paenibacillus</taxon>
    </lineage>
</organism>
<feature type="transmembrane region" description="Helical" evidence="1">
    <location>
        <begin position="195"/>
        <end position="212"/>
    </location>
</feature>
<feature type="transmembrane region" description="Helical" evidence="1">
    <location>
        <begin position="136"/>
        <end position="158"/>
    </location>
</feature>
<sequence>MTANRGTARLAGALFLISTAAFLIGSGLIDSVLNQPEYLARLYPDRMKVMLGLFLELINCAAVVGIAMLMYPVLKRHRESIALGYFGSRLIESALLLISILGTLALLAISEEYIAAGGNGDAYFVTIGKLAVRGQHMAFELAMLVLSLGSVLFCSLLYRTKLIPRAMSILGMIGYFALMASSCLTMMGYEPGSVLFIPGGIFELIFPVWLILKGFERAE</sequence>
<dbReference type="InterPro" id="IPR025495">
    <property type="entry name" value="DUF4386"/>
</dbReference>
<dbReference type="Pfam" id="PF14329">
    <property type="entry name" value="DUF4386"/>
    <property type="match status" value="1"/>
</dbReference>
<evidence type="ECO:0000256" key="1">
    <source>
        <dbReference type="SAM" id="Phobius"/>
    </source>
</evidence>
<reference evidence="2 3" key="1">
    <citation type="submission" date="2024-09" db="EMBL/GenBank/DDBJ databases">
        <authorList>
            <person name="Sun Q."/>
            <person name="Mori K."/>
        </authorList>
    </citation>
    <scope>NUCLEOTIDE SEQUENCE [LARGE SCALE GENOMIC DNA]</scope>
    <source>
        <strain evidence="2 3">CCM 7759</strain>
    </source>
</reference>
<feature type="transmembrane region" description="Helical" evidence="1">
    <location>
        <begin position="12"/>
        <end position="29"/>
    </location>
</feature>
<name>A0ABV6DG96_9BACL</name>
<keyword evidence="1" id="KW-1133">Transmembrane helix</keyword>
<gene>
    <name evidence="2" type="ORF">ACFFK0_04005</name>
</gene>